<comment type="subcellular location">
    <subcellularLocation>
        <location evidence="1">Membrane</location>
        <topology evidence="1">Multi-pass membrane protein</topology>
    </subcellularLocation>
</comment>
<dbReference type="InterPro" id="IPR039421">
    <property type="entry name" value="Type_1_exporter"/>
</dbReference>
<keyword evidence="14" id="KW-1185">Reference proteome</keyword>
<dbReference type="InterPro" id="IPR011527">
    <property type="entry name" value="ABC1_TM_dom"/>
</dbReference>
<dbReference type="Gene3D" id="3.40.50.300">
    <property type="entry name" value="P-loop containing nucleotide triphosphate hydrolases"/>
    <property type="match status" value="2"/>
</dbReference>
<dbReference type="SUPFAM" id="SSF52540">
    <property type="entry name" value="P-loop containing nucleoside triphosphate hydrolases"/>
    <property type="match status" value="2"/>
</dbReference>
<organism evidence="13 14">
    <name type="scientific">Lophiostoma macrostomum CBS 122681</name>
    <dbReference type="NCBI Taxonomy" id="1314788"/>
    <lineage>
        <taxon>Eukaryota</taxon>
        <taxon>Fungi</taxon>
        <taxon>Dikarya</taxon>
        <taxon>Ascomycota</taxon>
        <taxon>Pezizomycotina</taxon>
        <taxon>Dothideomycetes</taxon>
        <taxon>Pleosporomycetidae</taxon>
        <taxon>Pleosporales</taxon>
        <taxon>Lophiostomataceae</taxon>
        <taxon>Lophiostoma</taxon>
    </lineage>
</organism>
<dbReference type="CDD" id="cd18578">
    <property type="entry name" value="ABC_6TM_Pgp_ABCB1_D2_like"/>
    <property type="match status" value="1"/>
</dbReference>
<dbReference type="CDD" id="cd18577">
    <property type="entry name" value="ABC_6TM_Pgp_ABCB1_D1_like"/>
    <property type="match status" value="1"/>
</dbReference>
<evidence type="ECO:0000256" key="3">
    <source>
        <dbReference type="ARBA" id="ARBA00022448"/>
    </source>
</evidence>
<evidence type="ECO:0000313" key="14">
    <source>
        <dbReference type="Proteomes" id="UP000799324"/>
    </source>
</evidence>
<keyword evidence="5" id="KW-0677">Repeat</keyword>
<feature type="domain" description="ABC transmembrane type-1" evidence="12">
    <location>
        <begin position="12"/>
        <end position="298"/>
    </location>
</feature>
<dbReference type="FunFam" id="3.40.50.300:FF:000967">
    <property type="entry name" value="ABC multidrug transporter mdr4"/>
    <property type="match status" value="1"/>
</dbReference>
<dbReference type="GO" id="GO:0005524">
    <property type="term" value="F:ATP binding"/>
    <property type="evidence" value="ECO:0007669"/>
    <property type="project" value="UniProtKB-KW"/>
</dbReference>
<comment type="similarity">
    <text evidence="2">Belongs to the ABC transporter superfamily. ABCB family. Multidrug resistance exporter (TC 3.A.1.201) subfamily.</text>
</comment>
<dbReference type="SMART" id="SM00382">
    <property type="entry name" value="AAA"/>
    <property type="match status" value="2"/>
</dbReference>
<evidence type="ECO:0000256" key="8">
    <source>
        <dbReference type="ARBA" id="ARBA00022989"/>
    </source>
</evidence>
<keyword evidence="4 10" id="KW-0812">Transmembrane</keyword>
<dbReference type="Pfam" id="PF00664">
    <property type="entry name" value="ABC_membrane"/>
    <property type="match status" value="2"/>
</dbReference>
<dbReference type="Gene3D" id="1.20.1560.10">
    <property type="entry name" value="ABC transporter type 1, transmembrane domain"/>
    <property type="match status" value="3"/>
</dbReference>
<protein>
    <submittedName>
        <fullName evidence="13">ABC transporter-like protein</fullName>
    </submittedName>
</protein>
<sequence>MHSPGLTLTLQILGAFAAVGAGTARPLTAILFGNLVNLYNTTDKAQLSHLKHEINARVLYLFFIFVGQWFLVCTYGILFSIAAMRYTMRLLALYLKAVVSQDIEHVSSSNAATDLSANASVIEDAMAEKLGTVLQAASTVVTAMGISFYWSWRLAIALVFVIVILVFKDVVATTITARLERRSQIIENEATALAEECFSGIPTLIALRALSKFDLRYTRILDKAQAVALRKSPVAACHLAVTYLTVLSAYALAFWYGTWLLKKGRIESGGTIVIVLISLNTGINALIQLLPLYSLVSKARAAHSTLKSVINRPPRLDPFSQSGNKFIPMYSRIEFRNVNLAYPSRPTIKALNKLNISFGAGKVTAIIGPSGCGKSSIVALLQRFYDPSAGSIRVHGESISQYNVKALRSSIRVVQQDAVLFNDSVLNNILHGLIGSPYNELSDREKRRLATKVCKDIQAHEFISQLPQGYDTVVGNRGSLVSGGQRQRIAIARAMISNPAILVFDEATSALDADSERLVQAAINRVSQGRTSIIIAHKLATIKHADRIVLMREGSVVEEGSHETLLRTSDTYVKTWMAQALVPGERVDRFRRSNHSTAGSVSTIDLEDAGDERIGRLDSPICIGSESDTIDMTQDHSMSLLKSIRYIISESRKLQYVCAANLGACFVTGAIYPSQAFLFGHEVVSFQKTPLDMVRSIDFWSLMFFVLAIVSLFSFLALGTFSTIGGIITSRGYREKYFNGLLRQPMAFFEKTANTPGLLVSCLSSHPGHLEGFVVILSSLTVTTVNLTSVATLGLIVSWRFALVAICGAVPVIALAGFLRIQFQSKRSKTLSDPLMDSAQYAAEVIGNIRTVSSFAMESEVCSMMARKMNAALQQFHRNIFITMPLFAFSHSGNILGVTFSFWYGGTLLTQHQISALHLWIVFFGIVTGSEATSEFFARATSKLSMKHGIVHARSACGLIFSVSAPIKGTENRRTDPEKPELGNTITLDRVSFAYPNVPNIPVLQDVSIKIPSKHHIAIVGPSGGGKSTIISLLERFYEPSNGHIRLSNSPLSDTDIDQYRDRVSLVSQDTQLFDGTIRDNILLGVPHGKESDETMLQAARDAHIHDFIVGLPDGYNTHCGAKGAFFSGGQRQRLAIARALVRNPTILLLDEATSSLDSENEAEVKKALRDASAGRTTVSVAHRLSTIRDADRIYVLAGGRISESGTHDDLMRERGAYWRLCQRQNLD</sequence>
<evidence type="ECO:0000256" key="4">
    <source>
        <dbReference type="ARBA" id="ARBA00022692"/>
    </source>
</evidence>
<evidence type="ECO:0000256" key="9">
    <source>
        <dbReference type="ARBA" id="ARBA00023136"/>
    </source>
</evidence>
<dbReference type="GO" id="GO:0005743">
    <property type="term" value="C:mitochondrial inner membrane"/>
    <property type="evidence" value="ECO:0007669"/>
    <property type="project" value="TreeGrafter"/>
</dbReference>
<name>A0A6A6SMW8_9PLEO</name>
<feature type="transmembrane region" description="Helical" evidence="10">
    <location>
        <begin position="269"/>
        <end position="290"/>
    </location>
</feature>
<feature type="transmembrane region" description="Helical" evidence="10">
    <location>
        <begin position="773"/>
        <end position="795"/>
    </location>
</feature>
<dbReference type="Proteomes" id="UP000799324">
    <property type="component" value="Unassembled WGS sequence"/>
</dbReference>
<evidence type="ECO:0000259" key="11">
    <source>
        <dbReference type="PROSITE" id="PS50893"/>
    </source>
</evidence>
<feature type="domain" description="ABC transmembrane type-1" evidence="12">
    <location>
        <begin position="662"/>
        <end position="916"/>
    </location>
</feature>
<keyword evidence="8 10" id="KW-1133">Transmembrane helix</keyword>
<dbReference type="InterPro" id="IPR003439">
    <property type="entry name" value="ABC_transporter-like_ATP-bd"/>
</dbReference>
<evidence type="ECO:0000256" key="10">
    <source>
        <dbReference type="SAM" id="Phobius"/>
    </source>
</evidence>
<dbReference type="InterPro" id="IPR036640">
    <property type="entry name" value="ABC1_TM_sf"/>
</dbReference>
<dbReference type="InterPro" id="IPR017871">
    <property type="entry name" value="ABC_transporter-like_CS"/>
</dbReference>
<dbReference type="Pfam" id="PF00005">
    <property type="entry name" value="ABC_tran"/>
    <property type="match status" value="2"/>
</dbReference>
<keyword evidence="7" id="KW-0067">ATP-binding</keyword>
<feature type="transmembrane region" description="Helical" evidence="10">
    <location>
        <begin position="699"/>
        <end position="728"/>
    </location>
</feature>
<dbReference type="PANTHER" id="PTHR43394">
    <property type="entry name" value="ATP-DEPENDENT PERMEASE MDL1, MITOCHONDRIAL"/>
    <property type="match status" value="1"/>
</dbReference>
<accession>A0A6A6SMW8</accession>
<dbReference type="OrthoDB" id="6500128at2759"/>
<feature type="domain" description="ABC transporter" evidence="11">
    <location>
        <begin position="986"/>
        <end position="1224"/>
    </location>
</feature>
<dbReference type="InterPro" id="IPR003593">
    <property type="entry name" value="AAA+_ATPase"/>
</dbReference>
<dbReference type="FunFam" id="3.40.50.300:FF:000913">
    <property type="entry name" value="ABC multidrug transporter SitT"/>
    <property type="match status" value="1"/>
</dbReference>
<reference evidence="13" key="1">
    <citation type="journal article" date="2020" name="Stud. Mycol.">
        <title>101 Dothideomycetes genomes: a test case for predicting lifestyles and emergence of pathogens.</title>
        <authorList>
            <person name="Haridas S."/>
            <person name="Albert R."/>
            <person name="Binder M."/>
            <person name="Bloem J."/>
            <person name="Labutti K."/>
            <person name="Salamov A."/>
            <person name="Andreopoulos B."/>
            <person name="Baker S."/>
            <person name="Barry K."/>
            <person name="Bills G."/>
            <person name="Bluhm B."/>
            <person name="Cannon C."/>
            <person name="Castanera R."/>
            <person name="Culley D."/>
            <person name="Daum C."/>
            <person name="Ezra D."/>
            <person name="Gonzalez J."/>
            <person name="Henrissat B."/>
            <person name="Kuo A."/>
            <person name="Liang C."/>
            <person name="Lipzen A."/>
            <person name="Lutzoni F."/>
            <person name="Magnuson J."/>
            <person name="Mondo S."/>
            <person name="Nolan M."/>
            <person name="Ohm R."/>
            <person name="Pangilinan J."/>
            <person name="Park H.-J."/>
            <person name="Ramirez L."/>
            <person name="Alfaro M."/>
            <person name="Sun H."/>
            <person name="Tritt A."/>
            <person name="Yoshinaga Y."/>
            <person name="Zwiers L.-H."/>
            <person name="Turgeon B."/>
            <person name="Goodwin S."/>
            <person name="Spatafora J."/>
            <person name="Crous P."/>
            <person name="Grigoriev I."/>
        </authorList>
    </citation>
    <scope>NUCLEOTIDE SEQUENCE</scope>
    <source>
        <strain evidence="13">CBS 122681</strain>
    </source>
</reference>
<dbReference type="GO" id="GO:0015421">
    <property type="term" value="F:ABC-type oligopeptide transporter activity"/>
    <property type="evidence" value="ECO:0007669"/>
    <property type="project" value="TreeGrafter"/>
</dbReference>
<feature type="transmembrane region" description="Helical" evidence="10">
    <location>
        <begin position="880"/>
        <end position="905"/>
    </location>
</feature>
<feature type="transmembrane region" description="Helical" evidence="10">
    <location>
        <begin position="58"/>
        <end position="81"/>
    </location>
</feature>
<proteinExistence type="inferred from homology"/>
<dbReference type="AlphaFoldDB" id="A0A6A6SMW8"/>
<dbReference type="InterPro" id="IPR027417">
    <property type="entry name" value="P-loop_NTPase"/>
</dbReference>
<dbReference type="PROSITE" id="PS00211">
    <property type="entry name" value="ABC_TRANSPORTER_1"/>
    <property type="match status" value="2"/>
</dbReference>
<evidence type="ECO:0000256" key="6">
    <source>
        <dbReference type="ARBA" id="ARBA00022741"/>
    </source>
</evidence>
<dbReference type="PROSITE" id="PS50893">
    <property type="entry name" value="ABC_TRANSPORTER_2"/>
    <property type="match status" value="2"/>
</dbReference>
<evidence type="ECO:0000256" key="7">
    <source>
        <dbReference type="ARBA" id="ARBA00022840"/>
    </source>
</evidence>
<feature type="transmembrane region" description="Helical" evidence="10">
    <location>
        <begin position="917"/>
        <end position="938"/>
    </location>
</feature>
<evidence type="ECO:0000256" key="5">
    <source>
        <dbReference type="ARBA" id="ARBA00022737"/>
    </source>
</evidence>
<dbReference type="PANTHER" id="PTHR43394:SF11">
    <property type="entry name" value="ATP-BINDING CASSETTE TRANSPORTER"/>
    <property type="match status" value="1"/>
</dbReference>
<evidence type="ECO:0000313" key="13">
    <source>
        <dbReference type="EMBL" id="KAF2647953.1"/>
    </source>
</evidence>
<feature type="transmembrane region" description="Helical" evidence="10">
    <location>
        <begin position="654"/>
        <end position="679"/>
    </location>
</feature>
<evidence type="ECO:0000256" key="1">
    <source>
        <dbReference type="ARBA" id="ARBA00004141"/>
    </source>
</evidence>
<evidence type="ECO:0000259" key="12">
    <source>
        <dbReference type="PROSITE" id="PS50929"/>
    </source>
</evidence>
<feature type="transmembrane region" description="Helical" evidence="10">
    <location>
        <begin position="235"/>
        <end position="257"/>
    </location>
</feature>
<dbReference type="EMBL" id="MU004568">
    <property type="protein sequence ID" value="KAF2647953.1"/>
    <property type="molecule type" value="Genomic_DNA"/>
</dbReference>
<keyword evidence="6" id="KW-0547">Nucleotide-binding</keyword>
<dbReference type="SUPFAM" id="SSF90123">
    <property type="entry name" value="ABC transporter transmembrane region"/>
    <property type="match status" value="2"/>
</dbReference>
<dbReference type="PROSITE" id="PS50929">
    <property type="entry name" value="ABC_TM1F"/>
    <property type="match status" value="2"/>
</dbReference>
<dbReference type="GO" id="GO:0090374">
    <property type="term" value="P:oligopeptide export from mitochondrion"/>
    <property type="evidence" value="ECO:0007669"/>
    <property type="project" value="TreeGrafter"/>
</dbReference>
<evidence type="ECO:0000256" key="2">
    <source>
        <dbReference type="ARBA" id="ARBA00007577"/>
    </source>
</evidence>
<feature type="domain" description="ABC transporter" evidence="11">
    <location>
        <begin position="333"/>
        <end position="578"/>
    </location>
</feature>
<feature type="transmembrane region" description="Helical" evidence="10">
    <location>
        <begin position="156"/>
        <end position="177"/>
    </location>
</feature>
<dbReference type="GO" id="GO:0016887">
    <property type="term" value="F:ATP hydrolysis activity"/>
    <property type="evidence" value="ECO:0007669"/>
    <property type="project" value="InterPro"/>
</dbReference>
<gene>
    <name evidence="13" type="ORF">K491DRAFT_613701</name>
</gene>
<keyword evidence="9 10" id="KW-0472">Membrane</keyword>
<feature type="transmembrane region" description="Helical" evidence="10">
    <location>
        <begin position="801"/>
        <end position="819"/>
    </location>
</feature>
<keyword evidence="3" id="KW-0813">Transport</keyword>